<dbReference type="PROSITE" id="PS51383">
    <property type="entry name" value="YJEF_C_3"/>
    <property type="match status" value="1"/>
</dbReference>
<dbReference type="OrthoDB" id="8110916at2759"/>
<dbReference type="CDD" id="cd01171">
    <property type="entry name" value="YXKO-related"/>
    <property type="match status" value="1"/>
</dbReference>
<dbReference type="EMBL" id="VDLU01000002">
    <property type="protein sequence ID" value="TNJ28686.1"/>
    <property type="molecule type" value="Genomic_DNA"/>
</dbReference>
<accession>A0A4Z1SS13</accession>
<evidence type="ECO:0000256" key="3">
    <source>
        <dbReference type="ARBA" id="ARBA00022857"/>
    </source>
</evidence>
<dbReference type="PANTHER" id="PTHR12592">
    <property type="entry name" value="ATP-DEPENDENT (S)-NAD(P)H-HYDRATE DEHYDRATASE FAMILY MEMBER"/>
    <property type="match status" value="1"/>
</dbReference>
<dbReference type="GO" id="GO:0046496">
    <property type="term" value="P:nicotinamide nucleotide metabolic process"/>
    <property type="evidence" value="ECO:0007669"/>
    <property type="project" value="UniProtKB-UniRule"/>
</dbReference>
<dbReference type="HAMAP" id="MF_01965">
    <property type="entry name" value="NADHX_dehydratase"/>
    <property type="match status" value="1"/>
</dbReference>
<comment type="catalytic activity">
    <reaction evidence="6">
        <text>(6S)-NADPHX + ATP = ADP + phosphate + NADPH + H(+)</text>
        <dbReference type="Rhea" id="RHEA:32231"/>
        <dbReference type="ChEBI" id="CHEBI:15378"/>
        <dbReference type="ChEBI" id="CHEBI:30616"/>
        <dbReference type="ChEBI" id="CHEBI:43474"/>
        <dbReference type="ChEBI" id="CHEBI:57783"/>
        <dbReference type="ChEBI" id="CHEBI:64076"/>
        <dbReference type="ChEBI" id="CHEBI:456216"/>
        <dbReference type="EC" id="4.2.1.93"/>
    </reaction>
</comment>
<dbReference type="GO" id="GO:0110051">
    <property type="term" value="P:metabolite repair"/>
    <property type="evidence" value="ECO:0007669"/>
    <property type="project" value="TreeGrafter"/>
</dbReference>
<evidence type="ECO:0000256" key="2">
    <source>
        <dbReference type="ARBA" id="ARBA00022840"/>
    </source>
</evidence>
<name>A0A4Z1SS13_GIAMU</name>
<feature type="binding site" evidence="6">
    <location>
        <position position="204"/>
    </location>
    <ligand>
        <name>(6S)-NADPHX</name>
        <dbReference type="ChEBI" id="CHEBI:64076"/>
    </ligand>
</feature>
<comment type="catalytic activity">
    <reaction evidence="6">
        <text>(6S)-NADHX + ATP = ADP + phosphate + NADH + H(+)</text>
        <dbReference type="Rhea" id="RHEA:19017"/>
        <dbReference type="ChEBI" id="CHEBI:15378"/>
        <dbReference type="ChEBI" id="CHEBI:30616"/>
        <dbReference type="ChEBI" id="CHEBI:43474"/>
        <dbReference type="ChEBI" id="CHEBI:57945"/>
        <dbReference type="ChEBI" id="CHEBI:64074"/>
        <dbReference type="ChEBI" id="CHEBI:456216"/>
        <dbReference type="EC" id="4.2.1.93"/>
    </reaction>
</comment>
<evidence type="ECO:0000256" key="1">
    <source>
        <dbReference type="ARBA" id="ARBA00022741"/>
    </source>
</evidence>
<dbReference type="EC" id="4.2.1.93" evidence="6"/>
<dbReference type="Pfam" id="PF01256">
    <property type="entry name" value="Carb_kinase"/>
    <property type="match status" value="1"/>
</dbReference>
<feature type="domain" description="YjeF C-terminal" evidence="7">
    <location>
        <begin position="1"/>
        <end position="262"/>
    </location>
</feature>
<keyword evidence="2 6" id="KW-0067">ATP-binding</keyword>
<feature type="binding site" evidence="6">
    <location>
        <begin position="131"/>
        <end position="137"/>
    </location>
    <ligand>
        <name>(6S)-NADPHX</name>
        <dbReference type="ChEBI" id="CHEBI:64076"/>
    </ligand>
</feature>
<keyword evidence="9" id="KW-1185">Reference proteome</keyword>
<dbReference type="SUPFAM" id="SSF53613">
    <property type="entry name" value="Ribokinase-like"/>
    <property type="match status" value="1"/>
</dbReference>
<keyword evidence="6" id="KW-0597">Phosphoprotein</keyword>
<dbReference type="NCBIfam" id="TIGR00196">
    <property type="entry name" value="yjeF_cterm"/>
    <property type="match status" value="1"/>
</dbReference>
<comment type="function">
    <text evidence="6">Catalyzes the dehydration of the S-form of NAD(P)HX at the expense of ATP, which is converted to ADP. Together with NAD(P)HX epimerase, which catalyzes the epimerization of the S- and R-forms, the enzyme allows the repair of both epimers of NAD(P)HX, a damaged form of NAD(P)H that is a result of enzymatic or heat-dependent hydration.</text>
</comment>
<comment type="similarity">
    <text evidence="6">Belongs to the NnrD/CARKD family.</text>
</comment>
<comment type="cofactor">
    <cofactor evidence="6">
        <name>Mg(2+)</name>
        <dbReference type="ChEBI" id="CHEBI:18420"/>
    </cofactor>
</comment>
<evidence type="ECO:0000313" key="9">
    <source>
        <dbReference type="Proteomes" id="UP000315496"/>
    </source>
</evidence>
<dbReference type="AlphaFoldDB" id="A0A4Z1SS13"/>
<evidence type="ECO:0000256" key="5">
    <source>
        <dbReference type="ARBA" id="ARBA00023239"/>
    </source>
</evidence>
<keyword evidence="5 6" id="KW-0456">Lyase</keyword>
<evidence type="ECO:0000313" key="8">
    <source>
        <dbReference type="EMBL" id="TNJ28686.1"/>
    </source>
</evidence>
<dbReference type="VEuPathDB" id="GiardiaDB:GMRT_13213"/>
<dbReference type="Proteomes" id="UP000315496">
    <property type="component" value="Chromosome 2"/>
</dbReference>
<feature type="binding site" evidence="6">
    <location>
        <begin position="173"/>
        <end position="177"/>
    </location>
    <ligand>
        <name>ATP</name>
        <dbReference type="ChEBI" id="CHEBI:30616"/>
    </ligand>
</feature>
<proteinExistence type="inferred from homology"/>
<dbReference type="PANTHER" id="PTHR12592:SF0">
    <property type="entry name" value="ATP-DEPENDENT (S)-NAD(P)H-HYDRATE DEHYDRATASE"/>
    <property type="match status" value="1"/>
</dbReference>
<evidence type="ECO:0000256" key="4">
    <source>
        <dbReference type="ARBA" id="ARBA00023027"/>
    </source>
</evidence>
<evidence type="ECO:0000259" key="7">
    <source>
        <dbReference type="PROSITE" id="PS51383"/>
    </source>
</evidence>
<sequence>MKGDNGRPLLVCGSDKYHGAAIYAGRACIRAGADYCFILAHGNTQVIAMNSPEFIVSDFMGAWRQFHFNAMLVGPGLDVTSKAEEIFITVMNSIQPRMPLVIDADGLTLLLRNLDRYIQVLETCRVVLTPNMREFSRIYRQIFGQETPPCNSDTYLTAVLDVAKKLRCTLIVKGPQDVIASNTESRMVLVREPSQPKRASGQGDVLAGCLLSLLCTSEDVVLACQRACYAVRSAACMAFDRFSMGMATSDMLDFLPTFLFTPNSPGGDAPPMIAEAN</sequence>
<organism evidence="8 9">
    <name type="scientific">Giardia muris</name>
    <dbReference type="NCBI Taxonomy" id="5742"/>
    <lineage>
        <taxon>Eukaryota</taxon>
        <taxon>Metamonada</taxon>
        <taxon>Diplomonadida</taxon>
        <taxon>Hexamitidae</taxon>
        <taxon>Giardiinae</taxon>
        <taxon>Giardia</taxon>
    </lineage>
</organism>
<keyword evidence="3" id="KW-0521">NADP</keyword>
<gene>
    <name evidence="8" type="ORF">GMRT_13213</name>
</gene>
<dbReference type="InterPro" id="IPR000631">
    <property type="entry name" value="CARKD"/>
</dbReference>
<keyword evidence="1 6" id="KW-0547">Nucleotide-binding</keyword>
<dbReference type="GO" id="GO:0005524">
    <property type="term" value="F:ATP binding"/>
    <property type="evidence" value="ECO:0007669"/>
    <property type="project" value="UniProtKB-KW"/>
</dbReference>
<dbReference type="InterPro" id="IPR029056">
    <property type="entry name" value="Ribokinase-like"/>
</dbReference>
<dbReference type="GO" id="GO:0047453">
    <property type="term" value="F:ATP-dependent NAD(P)H-hydrate dehydratase activity"/>
    <property type="evidence" value="ECO:0007669"/>
    <property type="project" value="UniProtKB-UniRule"/>
</dbReference>
<comment type="caution">
    <text evidence="8">The sequence shown here is derived from an EMBL/GenBank/DDBJ whole genome shotgun (WGS) entry which is preliminary data.</text>
</comment>
<evidence type="ECO:0000256" key="6">
    <source>
        <dbReference type="HAMAP-Rule" id="MF_03157"/>
    </source>
</evidence>
<feature type="binding site" evidence="6">
    <location>
        <position position="76"/>
    </location>
    <ligand>
        <name>(6S)-NADPHX</name>
        <dbReference type="ChEBI" id="CHEBI:64076"/>
    </ligand>
</feature>
<keyword evidence="4 6" id="KW-0520">NAD</keyword>
<reference evidence="8 9" key="1">
    <citation type="submission" date="2019-05" db="EMBL/GenBank/DDBJ databases">
        <title>The compact genome of Giardia muris reveals important steps in the evolution of intestinal protozoan parasites.</title>
        <authorList>
            <person name="Xu F."/>
            <person name="Jimenez-Gonzalez A."/>
            <person name="Einarsson E."/>
            <person name="Astvaldsson A."/>
            <person name="Peirasmaki D."/>
            <person name="Eckmann L."/>
            <person name="Andersson J.O."/>
            <person name="Svard S.G."/>
            <person name="Jerlstrom-Hultqvist J."/>
        </authorList>
    </citation>
    <scope>NUCLEOTIDE SEQUENCE [LARGE SCALE GENOMIC DNA]</scope>
    <source>
        <strain evidence="8 9">Roberts-Thomson</strain>
    </source>
</reference>
<dbReference type="Gene3D" id="3.40.1190.20">
    <property type="match status" value="1"/>
</dbReference>
<feature type="binding site" evidence="6">
    <location>
        <begin position="194"/>
        <end position="203"/>
    </location>
    <ligand>
        <name>ATP</name>
        <dbReference type="ChEBI" id="CHEBI:30616"/>
    </ligand>
</feature>
<protein>
    <recommendedName>
        <fullName evidence="6">ATP-dependent (S)-NAD(P)H-hydrate dehydratase</fullName>
        <ecNumber evidence="6">4.2.1.93</ecNumber>
    </recommendedName>
    <alternativeName>
        <fullName evidence="6">ATP-dependent NAD(P)HX dehydratase</fullName>
    </alternativeName>
</protein>